<comment type="caution">
    <text evidence="1">The sequence shown here is derived from an EMBL/GenBank/DDBJ whole genome shotgun (WGS) entry which is preliminary data.</text>
</comment>
<sequence length="71" mass="8071">MQILFQMYHAGELHDLGVIADGDVVDSIEEGFEDWVRWELSQPTTPNIEDSNEILETYEGPYIVTKVLGSE</sequence>
<organism evidence="1 2">
    <name type="scientific">Halobaculum halobium</name>
    <dbReference type="NCBI Taxonomy" id="3032281"/>
    <lineage>
        <taxon>Archaea</taxon>
        <taxon>Methanobacteriati</taxon>
        <taxon>Methanobacteriota</taxon>
        <taxon>Stenosarchaea group</taxon>
        <taxon>Halobacteria</taxon>
        <taxon>Halobacteriales</taxon>
        <taxon>Haloferacaceae</taxon>
        <taxon>Halobaculum</taxon>
    </lineage>
</organism>
<name>A0ABD5TEH1_9EURY</name>
<accession>A0ABD5TEH1</accession>
<evidence type="ECO:0000313" key="2">
    <source>
        <dbReference type="Proteomes" id="UP001596443"/>
    </source>
</evidence>
<dbReference type="AlphaFoldDB" id="A0ABD5TEH1"/>
<evidence type="ECO:0000313" key="1">
    <source>
        <dbReference type="EMBL" id="MFC6786398.1"/>
    </source>
</evidence>
<dbReference type="RefSeq" id="WP_284063187.1">
    <property type="nucleotide sequence ID" value="NZ_CP126158.1"/>
</dbReference>
<protein>
    <submittedName>
        <fullName evidence="1">Uncharacterized protein</fullName>
    </submittedName>
</protein>
<dbReference type="EMBL" id="JBHSWX010000012">
    <property type="protein sequence ID" value="MFC6786398.1"/>
    <property type="molecule type" value="Genomic_DNA"/>
</dbReference>
<dbReference type="Proteomes" id="UP001596443">
    <property type="component" value="Unassembled WGS sequence"/>
</dbReference>
<gene>
    <name evidence="1" type="ORF">ACFQFD_10470</name>
</gene>
<proteinExistence type="predicted"/>
<keyword evidence="2" id="KW-1185">Reference proteome</keyword>
<reference evidence="1 2" key="1">
    <citation type="journal article" date="2019" name="Int. J. Syst. Evol. Microbiol.">
        <title>The Global Catalogue of Microorganisms (GCM) 10K type strain sequencing project: providing services to taxonomists for standard genome sequencing and annotation.</title>
        <authorList>
            <consortium name="The Broad Institute Genomics Platform"/>
            <consortium name="The Broad Institute Genome Sequencing Center for Infectious Disease"/>
            <person name="Wu L."/>
            <person name="Ma J."/>
        </authorList>
    </citation>
    <scope>NUCLEOTIDE SEQUENCE [LARGE SCALE GENOMIC DNA]</scope>
    <source>
        <strain evidence="1 2">SYNS20</strain>
    </source>
</reference>
<dbReference type="GeneID" id="81209472"/>